<dbReference type="PANTHER" id="PTHR34448:SF1">
    <property type="entry name" value="BLL6088 PROTEIN"/>
    <property type="match status" value="1"/>
</dbReference>
<dbReference type="InterPro" id="IPR052170">
    <property type="entry name" value="M29_Exopeptidase"/>
</dbReference>
<organism evidence="2 3">
    <name type="scientific">Formimonas warabiya</name>
    <dbReference type="NCBI Taxonomy" id="1761012"/>
    <lineage>
        <taxon>Bacteria</taxon>
        <taxon>Bacillati</taxon>
        <taxon>Bacillota</taxon>
        <taxon>Clostridia</taxon>
        <taxon>Eubacteriales</taxon>
        <taxon>Peptococcaceae</taxon>
        <taxon>Candidatus Formimonas</taxon>
    </lineage>
</organism>
<keyword evidence="3" id="KW-1185">Reference proteome</keyword>
<dbReference type="SUPFAM" id="SSF144052">
    <property type="entry name" value="Thermophilic metalloprotease-like"/>
    <property type="match status" value="1"/>
</dbReference>
<dbReference type="GO" id="GO:0046872">
    <property type="term" value="F:metal ion binding"/>
    <property type="evidence" value="ECO:0007669"/>
    <property type="project" value="UniProtKB-KW"/>
</dbReference>
<dbReference type="Pfam" id="PF26233">
    <property type="entry name" value="NicX"/>
    <property type="match status" value="1"/>
</dbReference>
<reference evidence="2 3" key="1">
    <citation type="submission" date="2016-10" db="EMBL/GenBank/DDBJ databases">
        <title>Complete Genome Sequence of Peptococcaceae strain DCMF.</title>
        <authorList>
            <person name="Edwards R.J."/>
            <person name="Holland S.I."/>
            <person name="Deshpande N.P."/>
            <person name="Wong Y.K."/>
            <person name="Ertan H."/>
            <person name="Manefield M."/>
            <person name="Russell T.L."/>
            <person name="Lee M.J."/>
        </authorList>
    </citation>
    <scope>NUCLEOTIDE SEQUENCE [LARGE SCALE GENOMIC DNA]</scope>
    <source>
        <strain evidence="2 3">DCMF</strain>
    </source>
</reference>
<dbReference type="Proteomes" id="UP000323521">
    <property type="component" value="Chromosome"/>
</dbReference>
<dbReference type="AlphaFoldDB" id="A0A3G1KSA5"/>
<dbReference type="InterPro" id="IPR058739">
    <property type="entry name" value="NicX"/>
</dbReference>
<dbReference type="RefSeq" id="WP_148134597.1">
    <property type="nucleotide sequence ID" value="NZ_CP017634.1"/>
</dbReference>
<keyword evidence="1" id="KW-0479">Metal-binding</keyword>
<evidence type="ECO:0000256" key="1">
    <source>
        <dbReference type="ARBA" id="ARBA00022723"/>
    </source>
</evidence>
<dbReference type="OrthoDB" id="9803993at2"/>
<evidence type="ECO:0000313" key="3">
    <source>
        <dbReference type="Proteomes" id="UP000323521"/>
    </source>
</evidence>
<dbReference type="PANTHER" id="PTHR34448">
    <property type="entry name" value="AMINOPEPTIDASE"/>
    <property type="match status" value="1"/>
</dbReference>
<protein>
    <recommendedName>
        <fullName evidence="4">Aminopeptidase</fullName>
    </recommendedName>
</protein>
<dbReference type="KEGG" id="fwa:DCMF_11680"/>
<accession>A0A3G1KSA5</accession>
<dbReference type="EMBL" id="CP017634">
    <property type="protein sequence ID" value="ATW25341.1"/>
    <property type="molecule type" value="Genomic_DNA"/>
</dbReference>
<proteinExistence type="predicted"/>
<gene>
    <name evidence="2" type="ORF">DCMF_11680</name>
</gene>
<evidence type="ECO:0008006" key="4">
    <source>
        <dbReference type="Google" id="ProtNLM"/>
    </source>
</evidence>
<sequence>MEYNIGIEMRDEYKSFEVAKGALKLVKEVMLVKPGENVVITYDSSTDRRVAEAAANAAFTVGAMPTVIYYPTAKGSFVAPPAPVAGAIAQADVWIEFTYATTMHSDAYRQAVDVNGARYICLLGMDVEMLVNTIANVDYDLVIELGEYFKARIEQANEIIIQSKEGTNLKGSFGGRKVRHSGQKATKKGYPVMLCGQTSWCPVEETIEGTLVFDGAIFPPTELGIIKHPVCLEFKAGRIVDVTGDGPEAQIFKNWLDSFHDPNMYRLAHYSQGFNPGVTKPTGRIVEDERVFGCMEFGIGSQGVTVGGAYWHAAAHTDGTVLHPTMILDGEVFEQDGVYLNAIAREFARKLGVAGY</sequence>
<evidence type="ECO:0000313" key="2">
    <source>
        <dbReference type="EMBL" id="ATW25341.1"/>
    </source>
</evidence>
<name>A0A3G1KSA5_FORW1</name>